<dbReference type="SUPFAM" id="SSF50044">
    <property type="entry name" value="SH3-domain"/>
    <property type="match status" value="1"/>
</dbReference>
<protein>
    <recommendedName>
        <fullName evidence="4">SH3 domain-containing protein</fullName>
    </recommendedName>
</protein>
<dbReference type="STRING" id="75743.A0A401PJL0"/>
<evidence type="ECO:0000256" key="2">
    <source>
        <dbReference type="PROSITE-ProRule" id="PRU00192"/>
    </source>
</evidence>
<dbReference type="PROSITE" id="PS50002">
    <property type="entry name" value="SH3"/>
    <property type="match status" value="1"/>
</dbReference>
<name>A0A401PJL0_SCYTO</name>
<dbReference type="PRINTS" id="PR01887">
    <property type="entry name" value="SPECTRNALPHA"/>
</dbReference>
<dbReference type="PRINTS" id="PR00452">
    <property type="entry name" value="SH3DOMAIN"/>
</dbReference>
<dbReference type="Gene3D" id="2.30.30.40">
    <property type="entry name" value="SH3 Domains"/>
    <property type="match status" value="1"/>
</dbReference>
<feature type="compositionally biased region" description="Low complexity" evidence="3">
    <location>
        <begin position="171"/>
        <end position="187"/>
    </location>
</feature>
<feature type="compositionally biased region" description="Basic residues" evidence="3">
    <location>
        <begin position="160"/>
        <end position="169"/>
    </location>
</feature>
<evidence type="ECO:0000259" key="4">
    <source>
        <dbReference type="PROSITE" id="PS50002"/>
    </source>
</evidence>
<dbReference type="EMBL" id="BFAA01000622">
    <property type="protein sequence ID" value="GCB73323.1"/>
    <property type="molecule type" value="Genomic_DNA"/>
</dbReference>
<dbReference type="AlphaFoldDB" id="A0A401PJL0"/>
<dbReference type="OrthoDB" id="2096344at2759"/>
<organism evidence="5 6">
    <name type="scientific">Scyliorhinus torazame</name>
    <name type="common">Cloudy catshark</name>
    <name type="synonym">Catulus torazame</name>
    <dbReference type="NCBI Taxonomy" id="75743"/>
    <lineage>
        <taxon>Eukaryota</taxon>
        <taxon>Metazoa</taxon>
        <taxon>Chordata</taxon>
        <taxon>Craniata</taxon>
        <taxon>Vertebrata</taxon>
        <taxon>Chondrichthyes</taxon>
        <taxon>Elasmobranchii</taxon>
        <taxon>Galeomorphii</taxon>
        <taxon>Galeoidea</taxon>
        <taxon>Carcharhiniformes</taxon>
        <taxon>Scyliorhinidae</taxon>
        <taxon>Scyliorhinus</taxon>
    </lineage>
</organism>
<accession>A0A401PJL0</accession>
<dbReference type="GO" id="GO:0044458">
    <property type="term" value="P:motile cilium assembly"/>
    <property type="evidence" value="ECO:0007669"/>
    <property type="project" value="TreeGrafter"/>
</dbReference>
<dbReference type="Pfam" id="PF00018">
    <property type="entry name" value="SH3_1"/>
    <property type="match status" value="1"/>
</dbReference>
<dbReference type="PANTHER" id="PTHR44499:SF1">
    <property type="entry name" value="JOUBERIN"/>
    <property type="match status" value="1"/>
</dbReference>
<feature type="domain" description="SH3" evidence="4">
    <location>
        <begin position="40"/>
        <end position="100"/>
    </location>
</feature>
<dbReference type="InterPro" id="IPR035832">
    <property type="entry name" value="AHI1_SH3"/>
</dbReference>
<dbReference type="FunFam" id="2.30.30.40:FF:000132">
    <property type="entry name" value="jouberin isoform X2"/>
    <property type="match status" value="1"/>
</dbReference>
<reference evidence="5 6" key="1">
    <citation type="journal article" date="2018" name="Nat. Ecol. Evol.">
        <title>Shark genomes provide insights into elasmobranch evolution and the origin of vertebrates.</title>
        <authorList>
            <person name="Hara Y"/>
            <person name="Yamaguchi K"/>
            <person name="Onimaru K"/>
            <person name="Kadota M"/>
            <person name="Koyanagi M"/>
            <person name="Keeley SD"/>
            <person name="Tatsumi K"/>
            <person name="Tanaka K"/>
            <person name="Motone F"/>
            <person name="Kageyama Y"/>
            <person name="Nozu R"/>
            <person name="Adachi N"/>
            <person name="Nishimura O"/>
            <person name="Nakagawa R"/>
            <person name="Tanegashima C"/>
            <person name="Kiyatake I"/>
            <person name="Matsumoto R"/>
            <person name="Murakumo K"/>
            <person name="Nishida K"/>
            <person name="Terakita A"/>
            <person name="Kuratani S"/>
            <person name="Sato K"/>
            <person name="Hyodo S Kuraku.S."/>
        </authorList>
    </citation>
    <scope>NUCLEOTIDE SEQUENCE [LARGE SCALE GENOMIC DNA]</scope>
</reference>
<dbReference type="CDD" id="cd11812">
    <property type="entry name" value="SH3_AHI-1"/>
    <property type="match status" value="1"/>
</dbReference>
<dbReference type="PANTHER" id="PTHR44499">
    <property type="entry name" value="JOUBERIN"/>
    <property type="match status" value="1"/>
</dbReference>
<evidence type="ECO:0000313" key="6">
    <source>
        <dbReference type="Proteomes" id="UP000288216"/>
    </source>
</evidence>
<dbReference type="Proteomes" id="UP000288216">
    <property type="component" value="Unassembled WGS sequence"/>
</dbReference>
<dbReference type="SMART" id="SM00326">
    <property type="entry name" value="SH3"/>
    <property type="match status" value="1"/>
</dbReference>
<dbReference type="InterPro" id="IPR052803">
    <property type="entry name" value="Cilium-Associated_Jouberin"/>
</dbReference>
<dbReference type="InterPro" id="IPR036028">
    <property type="entry name" value="SH3-like_dom_sf"/>
</dbReference>
<evidence type="ECO:0000256" key="3">
    <source>
        <dbReference type="SAM" id="MobiDB-lite"/>
    </source>
</evidence>
<feature type="region of interest" description="Disordered" evidence="3">
    <location>
        <begin position="145"/>
        <end position="222"/>
    </location>
</feature>
<keyword evidence="1 2" id="KW-0728">SH3 domain</keyword>
<evidence type="ECO:0000256" key="1">
    <source>
        <dbReference type="ARBA" id="ARBA00022443"/>
    </source>
</evidence>
<keyword evidence="6" id="KW-1185">Reference proteome</keyword>
<comment type="caution">
    <text evidence="5">The sequence shown here is derived from an EMBL/GenBank/DDBJ whole genome shotgun (WGS) entry which is preliminary data.</text>
</comment>
<dbReference type="GO" id="GO:0036064">
    <property type="term" value="C:ciliary basal body"/>
    <property type="evidence" value="ECO:0007669"/>
    <property type="project" value="TreeGrafter"/>
</dbReference>
<evidence type="ECO:0000313" key="5">
    <source>
        <dbReference type="EMBL" id="GCB73323.1"/>
    </source>
</evidence>
<gene>
    <name evidence="5" type="ORF">scyTo_0002477</name>
</gene>
<proteinExistence type="predicted"/>
<dbReference type="InterPro" id="IPR001452">
    <property type="entry name" value="SH3_domain"/>
</dbReference>
<sequence>MGGFSPVGHRISRPPSVKLEKTCANPSISSIKVEADSNAPVEETVVALYDYTANRSDELTIQRYDIIQVLYKDNASWWFGCLANGKQGYFPANYVANERLPEEVKQHQQVISPMSISEDGEAEVKSPTPTQMSAVISKSGELKLISEHDTDTESPVKPTLQKKKKKKKVASQISSVTASESSSTLIESESKIDARTTSKKKKKKAVTDHSSSGGTNYAFELD</sequence>